<dbReference type="RefSeq" id="XP_020048986.1">
    <property type="nucleotide sequence ID" value="XM_020190358.1"/>
</dbReference>
<feature type="transmembrane region" description="Helical" evidence="1">
    <location>
        <begin position="101"/>
        <end position="118"/>
    </location>
</feature>
<evidence type="ECO:0000256" key="1">
    <source>
        <dbReference type="SAM" id="Phobius"/>
    </source>
</evidence>
<name>A0A1D2VM53_9ASCO</name>
<dbReference type="InParanoid" id="A0A1D2VM53"/>
<keyword evidence="1" id="KW-0472">Membrane</keyword>
<keyword evidence="1" id="KW-1133">Transmembrane helix</keyword>
<dbReference type="OrthoDB" id="5554402at2759"/>
<keyword evidence="1" id="KW-0812">Transmembrane</keyword>
<feature type="transmembrane region" description="Helical" evidence="1">
    <location>
        <begin position="73"/>
        <end position="95"/>
    </location>
</feature>
<sequence>MAKDAAPSSSSLEETVTAVATSSFQNPLFQRAYQYTATPYPAWFSSVSIFLTPFINRKILSHRVKENKATTKLMIPVGTFSSIFYGSAFALAGFIIQDGDVTNGAGFTFVWSTLYLLVHGRKSLAGLRYGQPWPLFLATTLAGNAILHGRRFFFP</sequence>
<dbReference type="EMBL" id="KV454477">
    <property type="protein sequence ID" value="ODV62679.1"/>
    <property type="molecule type" value="Genomic_DNA"/>
</dbReference>
<dbReference type="Pfam" id="PF10315">
    <property type="entry name" value="Aim19"/>
    <property type="match status" value="1"/>
</dbReference>
<protein>
    <submittedName>
        <fullName evidence="2">Uncharacterized protein</fullName>
    </submittedName>
</protein>
<organism evidence="2 3">
    <name type="scientific">Ascoidea rubescens DSM 1968</name>
    <dbReference type="NCBI Taxonomy" id="1344418"/>
    <lineage>
        <taxon>Eukaryota</taxon>
        <taxon>Fungi</taxon>
        <taxon>Dikarya</taxon>
        <taxon>Ascomycota</taxon>
        <taxon>Saccharomycotina</taxon>
        <taxon>Saccharomycetes</taxon>
        <taxon>Ascoideaceae</taxon>
        <taxon>Ascoidea</taxon>
    </lineage>
</organism>
<dbReference type="Proteomes" id="UP000095038">
    <property type="component" value="Unassembled WGS sequence"/>
</dbReference>
<feature type="transmembrane region" description="Helical" evidence="1">
    <location>
        <begin position="32"/>
        <end position="52"/>
    </location>
</feature>
<keyword evidence="3" id="KW-1185">Reference proteome</keyword>
<dbReference type="GeneID" id="30963994"/>
<dbReference type="STRING" id="1344418.A0A1D2VM53"/>
<dbReference type="PANTHER" id="PTHR28177">
    <property type="entry name" value="ALTERED INHERITANCE OF MITOCHONDRIA PROTEIN 19, MITOCHONDRIAL"/>
    <property type="match status" value="1"/>
</dbReference>
<accession>A0A1D2VM53</accession>
<dbReference type="InterPro" id="IPR019419">
    <property type="entry name" value="AIM19"/>
</dbReference>
<reference evidence="3" key="1">
    <citation type="submission" date="2016-05" db="EMBL/GenBank/DDBJ databases">
        <title>Comparative genomics of biotechnologically important yeasts.</title>
        <authorList>
            <consortium name="DOE Joint Genome Institute"/>
            <person name="Riley R."/>
            <person name="Haridas S."/>
            <person name="Wolfe K.H."/>
            <person name="Lopes M.R."/>
            <person name="Hittinger C.T."/>
            <person name="Goker M."/>
            <person name="Salamov A."/>
            <person name="Wisecaver J."/>
            <person name="Long T.M."/>
            <person name="Aerts A.L."/>
            <person name="Barry K."/>
            <person name="Choi C."/>
            <person name="Clum A."/>
            <person name="Coughlan A.Y."/>
            <person name="Deshpande S."/>
            <person name="Douglass A.P."/>
            <person name="Hanson S.J."/>
            <person name="Klenk H.-P."/>
            <person name="Labutti K."/>
            <person name="Lapidus A."/>
            <person name="Lindquist E."/>
            <person name="Lipzen A."/>
            <person name="Meier-Kolthoff J.P."/>
            <person name="Ohm R.A."/>
            <person name="Otillar R.P."/>
            <person name="Pangilinan J."/>
            <person name="Peng Y."/>
            <person name="Rokas A."/>
            <person name="Rosa C.A."/>
            <person name="Scheuner C."/>
            <person name="Sibirny A.A."/>
            <person name="Slot J.C."/>
            <person name="Stielow J.B."/>
            <person name="Sun H."/>
            <person name="Kurtzman C.P."/>
            <person name="Blackwell M."/>
            <person name="Grigoriev I.V."/>
            <person name="Jeffries T.W."/>
        </authorList>
    </citation>
    <scope>NUCLEOTIDE SEQUENCE [LARGE SCALE GENOMIC DNA]</scope>
    <source>
        <strain evidence="3">DSM 1968</strain>
    </source>
</reference>
<dbReference type="GO" id="GO:0005739">
    <property type="term" value="C:mitochondrion"/>
    <property type="evidence" value="ECO:0007669"/>
    <property type="project" value="TreeGrafter"/>
</dbReference>
<gene>
    <name evidence="2" type="ORF">ASCRUDRAFT_32390</name>
</gene>
<dbReference type="FunCoup" id="A0A1D2VM53">
    <property type="interactions" value="27"/>
</dbReference>
<dbReference type="PANTHER" id="PTHR28177:SF1">
    <property type="entry name" value="ALTERED INHERITANCE OF MITOCHONDRIA PROTEIN 19, MITOCHONDRIAL"/>
    <property type="match status" value="1"/>
</dbReference>
<dbReference type="AlphaFoldDB" id="A0A1D2VM53"/>
<proteinExistence type="predicted"/>
<evidence type="ECO:0000313" key="2">
    <source>
        <dbReference type="EMBL" id="ODV62679.1"/>
    </source>
</evidence>
<evidence type="ECO:0000313" key="3">
    <source>
        <dbReference type="Proteomes" id="UP000095038"/>
    </source>
</evidence>